<evidence type="ECO:0000256" key="3">
    <source>
        <dbReference type="ARBA" id="ARBA00022692"/>
    </source>
</evidence>
<evidence type="ECO:0000256" key="5">
    <source>
        <dbReference type="ARBA" id="ARBA00023136"/>
    </source>
</evidence>
<dbReference type="GO" id="GO:0005886">
    <property type="term" value="C:plasma membrane"/>
    <property type="evidence" value="ECO:0007669"/>
    <property type="project" value="UniProtKB-SubCell"/>
</dbReference>
<gene>
    <name evidence="8" type="ORF">GCM10007028_35890</name>
</gene>
<dbReference type="AlphaFoldDB" id="A0A918RE09"/>
<evidence type="ECO:0000256" key="6">
    <source>
        <dbReference type="SAM" id="Phobius"/>
    </source>
</evidence>
<accession>A0A918RE09</accession>
<keyword evidence="5 6" id="KW-0472">Membrane</keyword>
<dbReference type="PANTHER" id="PTHR36115">
    <property type="entry name" value="PROLINE-RICH ANTIGEN HOMOLOG-RELATED"/>
    <property type="match status" value="1"/>
</dbReference>
<protein>
    <recommendedName>
        <fullName evidence="7">RDD domain-containing protein</fullName>
    </recommendedName>
</protein>
<feature type="transmembrane region" description="Helical" evidence="6">
    <location>
        <begin position="94"/>
        <end position="115"/>
    </location>
</feature>
<keyword evidence="3 6" id="KW-0812">Transmembrane</keyword>
<comment type="caution">
    <text evidence="8">The sequence shown here is derived from an EMBL/GenBank/DDBJ whole genome shotgun (WGS) entry which is preliminary data.</text>
</comment>
<evidence type="ECO:0000256" key="2">
    <source>
        <dbReference type="ARBA" id="ARBA00022475"/>
    </source>
</evidence>
<name>A0A918RE09_9FLAO</name>
<evidence type="ECO:0000313" key="8">
    <source>
        <dbReference type="EMBL" id="GGZ94365.1"/>
    </source>
</evidence>
<keyword evidence="4 6" id="KW-1133">Transmembrane helix</keyword>
<evidence type="ECO:0000259" key="7">
    <source>
        <dbReference type="Pfam" id="PF06271"/>
    </source>
</evidence>
<feature type="transmembrane region" description="Helical" evidence="6">
    <location>
        <begin position="47"/>
        <end position="64"/>
    </location>
</feature>
<sequence>MNEDMTVEQFRYTPFWTRAGAYLLDTIILSVVAITVNYVNISNFKSFLLYLPFAILAILYKPFLESYYGATIGKMIVKIKVTDKNFKKIDMTTSILRSSILVIPLIMYIPIYYLAFNNTSLYEINEFMEFSTAIATEYPMQGIIGNLSMIIIVADIIFLLSDSTKTKRSLHDRIANTYVIYDKKNKNTLGNNV</sequence>
<dbReference type="Proteomes" id="UP000636004">
    <property type="component" value="Unassembled WGS sequence"/>
</dbReference>
<comment type="subcellular location">
    <subcellularLocation>
        <location evidence="1">Cell membrane</location>
        <topology evidence="1">Multi-pass membrane protein</topology>
    </subcellularLocation>
</comment>
<dbReference type="InterPro" id="IPR010432">
    <property type="entry name" value="RDD"/>
</dbReference>
<evidence type="ECO:0000256" key="4">
    <source>
        <dbReference type="ARBA" id="ARBA00022989"/>
    </source>
</evidence>
<evidence type="ECO:0000313" key="9">
    <source>
        <dbReference type="Proteomes" id="UP000636004"/>
    </source>
</evidence>
<keyword evidence="9" id="KW-1185">Reference proteome</keyword>
<dbReference type="EMBL" id="BMWZ01000014">
    <property type="protein sequence ID" value="GGZ94365.1"/>
    <property type="molecule type" value="Genomic_DNA"/>
</dbReference>
<dbReference type="PANTHER" id="PTHR36115:SF4">
    <property type="entry name" value="MEMBRANE PROTEIN"/>
    <property type="match status" value="1"/>
</dbReference>
<dbReference type="RefSeq" id="WP_189362826.1">
    <property type="nucleotide sequence ID" value="NZ_BMWZ01000014.1"/>
</dbReference>
<reference evidence="8" key="1">
    <citation type="journal article" date="2014" name="Int. J. Syst. Evol. Microbiol.">
        <title>Complete genome sequence of Corynebacterium casei LMG S-19264T (=DSM 44701T), isolated from a smear-ripened cheese.</title>
        <authorList>
            <consortium name="US DOE Joint Genome Institute (JGI-PGF)"/>
            <person name="Walter F."/>
            <person name="Albersmeier A."/>
            <person name="Kalinowski J."/>
            <person name="Ruckert C."/>
        </authorList>
    </citation>
    <scope>NUCLEOTIDE SEQUENCE</scope>
    <source>
        <strain evidence="8">KCTC 12710</strain>
    </source>
</reference>
<evidence type="ECO:0000256" key="1">
    <source>
        <dbReference type="ARBA" id="ARBA00004651"/>
    </source>
</evidence>
<feature type="transmembrane region" description="Helical" evidence="6">
    <location>
        <begin position="21"/>
        <end position="41"/>
    </location>
</feature>
<organism evidence="8 9">
    <name type="scientific">Algibacter mikhailovii</name>
    <dbReference type="NCBI Taxonomy" id="425498"/>
    <lineage>
        <taxon>Bacteria</taxon>
        <taxon>Pseudomonadati</taxon>
        <taxon>Bacteroidota</taxon>
        <taxon>Flavobacteriia</taxon>
        <taxon>Flavobacteriales</taxon>
        <taxon>Flavobacteriaceae</taxon>
        <taxon>Algibacter</taxon>
    </lineage>
</organism>
<keyword evidence="2" id="KW-1003">Cell membrane</keyword>
<feature type="transmembrane region" description="Helical" evidence="6">
    <location>
        <begin position="138"/>
        <end position="160"/>
    </location>
</feature>
<reference evidence="8" key="2">
    <citation type="submission" date="2020-09" db="EMBL/GenBank/DDBJ databases">
        <authorList>
            <person name="Sun Q."/>
            <person name="Kim S."/>
        </authorList>
    </citation>
    <scope>NUCLEOTIDE SEQUENCE</scope>
    <source>
        <strain evidence="8">KCTC 12710</strain>
    </source>
</reference>
<dbReference type="Pfam" id="PF06271">
    <property type="entry name" value="RDD"/>
    <property type="match status" value="1"/>
</dbReference>
<dbReference type="InterPro" id="IPR051791">
    <property type="entry name" value="Pra-immunoreactive"/>
</dbReference>
<proteinExistence type="predicted"/>
<feature type="domain" description="RDD" evidence="7">
    <location>
        <begin position="12"/>
        <end position="176"/>
    </location>
</feature>